<evidence type="ECO:0000256" key="1">
    <source>
        <dbReference type="SAM" id="Phobius"/>
    </source>
</evidence>
<keyword evidence="1" id="KW-0812">Transmembrane</keyword>
<keyword evidence="1" id="KW-0472">Membrane</keyword>
<dbReference type="AlphaFoldDB" id="A0A9R1CPM9"/>
<name>A0A9R1CPM9_9EURY</name>
<keyword evidence="3" id="KW-1185">Reference proteome</keyword>
<sequence length="70" mass="7252">MNETTFVKLSALAFGLVLVSFLIRGLSRLVVTAGTASLLSAPTMLLGAGLIVLLTLRSVLAISGIRPLGR</sequence>
<dbReference type="RefSeq" id="WP_256028688.1">
    <property type="nucleotide sequence ID" value="NZ_JAHLKM010000003.1"/>
</dbReference>
<keyword evidence="1" id="KW-1133">Transmembrane helix</keyword>
<dbReference type="EMBL" id="JAHLKM010000003">
    <property type="protein sequence ID" value="MCQ4332749.1"/>
    <property type="molecule type" value="Genomic_DNA"/>
</dbReference>
<dbReference type="Proteomes" id="UP001139494">
    <property type="component" value="Unassembled WGS sequence"/>
</dbReference>
<comment type="caution">
    <text evidence="2">The sequence shown here is derived from an EMBL/GenBank/DDBJ whole genome shotgun (WGS) entry which is preliminary data.</text>
</comment>
<organism evidence="2 3">
    <name type="scientific">Natronomonas aquatica</name>
    <dbReference type="NCBI Taxonomy" id="2841590"/>
    <lineage>
        <taxon>Archaea</taxon>
        <taxon>Methanobacteriati</taxon>
        <taxon>Methanobacteriota</taxon>
        <taxon>Stenosarchaea group</taxon>
        <taxon>Halobacteria</taxon>
        <taxon>Halobacteriales</taxon>
        <taxon>Natronomonadaceae</taxon>
        <taxon>Natronomonas</taxon>
    </lineage>
</organism>
<gene>
    <name evidence="2" type="ORF">KM295_04425</name>
</gene>
<reference evidence="2" key="1">
    <citation type="journal article" date="2023" name="Front. Microbiol.">
        <title>Genomic-based phylogenetic and metabolic analyses of the genus Natronomonas, and description of Natronomonas aquatica sp. nov.</title>
        <authorList>
            <person name="Garcia-Roldan A."/>
            <person name="Duran-Viseras A."/>
            <person name="de la Haba R.R."/>
            <person name="Corral P."/>
            <person name="Sanchez-Porro C."/>
            <person name="Ventosa A."/>
        </authorList>
    </citation>
    <scope>NUCLEOTIDE SEQUENCE</scope>
    <source>
        <strain evidence="2">F2-12</strain>
    </source>
</reference>
<accession>A0A9R1CPM9</accession>
<proteinExistence type="predicted"/>
<evidence type="ECO:0000313" key="2">
    <source>
        <dbReference type="EMBL" id="MCQ4332749.1"/>
    </source>
</evidence>
<feature type="transmembrane region" description="Helical" evidence="1">
    <location>
        <begin position="44"/>
        <end position="65"/>
    </location>
</feature>
<protein>
    <submittedName>
        <fullName evidence="2">Uncharacterized protein</fullName>
    </submittedName>
</protein>
<evidence type="ECO:0000313" key="3">
    <source>
        <dbReference type="Proteomes" id="UP001139494"/>
    </source>
</evidence>